<dbReference type="PANTHER" id="PTHR43976:SF16">
    <property type="entry name" value="SHORT-CHAIN DEHYDROGENASE_REDUCTASE FAMILY PROTEIN"/>
    <property type="match status" value="1"/>
</dbReference>
<keyword evidence="2" id="KW-0560">Oxidoreductase</keyword>
<dbReference type="PANTHER" id="PTHR43976">
    <property type="entry name" value="SHORT CHAIN DEHYDROGENASE"/>
    <property type="match status" value="1"/>
</dbReference>
<accession>A0AA38SG29</accession>
<dbReference type="EMBL" id="JANBVO010000001">
    <property type="protein sequence ID" value="KAJ9157887.1"/>
    <property type="molecule type" value="Genomic_DNA"/>
</dbReference>
<dbReference type="Proteomes" id="UP001174694">
    <property type="component" value="Unassembled WGS sequence"/>
</dbReference>
<name>A0AA38SG29_9PEZI</name>
<comment type="similarity">
    <text evidence="1 3">Belongs to the short-chain dehydrogenases/reductases (SDR) family.</text>
</comment>
<proteinExistence type="inferred from homology"/>
<organism evidence="5 6">
    <name type="scientific">Pleurostoma richardsiae</name>
    <dbReference type="NCBI Taxonomy" id="41990"/>
    <lineage>
        <taxon>Eukaryota</taxon>
        <taxon>Fungi</taxon>
        <taxon>Dikarya</taxon>
        <taxon>Ascomycota</taxon>
        <taxon>Pezizomycotina</taxon>
        <taxon>Sordariomycetes</taxon>
        <taxon>Sordariomycetidae</taxon>
        <taxon>Calosphaeriales</taxon>
        <taxon>Pleurostomataceae</taxon>
        <taxon>Pleurostoma</taxon>
    </lineage>
</organism>
<evidence type="ECO:0000313" key="6">
    <source>
        <dbReference type="Proteomes" id="UP001174694"/>
    </source>
</evidence>
<dbReference type="InterPro" id="IPR002347">
    <property type="entry name" value="SDR_fam"/>
</dbReference>
<feature type="domain" description="Ketoreductase" evidence="4">
    <location>
        <begin position="3"/>
        <end position="192"/>
    </location>
</feature>
<evidence type="ECO:0000256" key="1">
    <source>
        <dbReference type="ARBA" id="ARBA00006484"/>
    </source>
</evidence>
<dbReference type="Pfam" id="PF00106">
    <property type="entry name" value="adh_short"/>
    <property type="match status" value="1"/>
</dbReference>
<protein>
    <recommendedName>
        <fullName evidence="4">Ketoreductase domain-containing protein</fullName>
    </recommendedName>
</protein>
<dbReference type="Gene3D" id="3.40.50.720">
    <property type="entry name" value="NAD(P)-binding Rossmann-like Domain"/>
    <property type="match status" value="1"/>
</dbReference>
<dbReference type="SUPFAM" id="SSF51735">
    <property type="entry name" value="NAD(P)-binding Rossmann-fold domains"/>
    <property type="match status" value="1"/>
</dbReference>
<dbReference type="InterPro" id="IPR057326">
    <property type="entry name" value="KR_dom"/>
</dbReference>
<dbReference type="InterPro" id="IPR036291">
    <property type="entry name" value="NAD(P)-bd_dom_sf"/>
</dbReference>
<dbReference type="AlphaFoldDB" id="A0AA38SG29"/>
<dbReference type="GO" id="GO:0016491">
    <property type="term" value="F:oxidoreductase activity"/>
    <property type="evidence" value="ECO:0007669"/>
    <property type="project" value="UniProtKB-KW"/>
</dbReference>
<evidence type="ECO:0000259" key="4">
    <source>
        <dbReference type="SMART" id="SM00822"/>
    </source>
</evidence>
<keyword evidence="6" id="KW-1185">Reference proteome</keyword>
<dbReference type="SMART" id="SM00822">
    <property type="entry name" value="PKS_KR"/>
    <property type="match status" value="1"/>
</dbReference>
<evidence type="ECO:0000256" key="2">
    <source>
        <dbReference type="ARBA" id="ARBA00023002"/>
    </source>
</evidence>
<dbReference type="InterPro" id="IPR051911">
    <property type="entry name" value="SDR_oxidoreductase"/>
</dbReference>
<comment type="caution">
    <text evidence="5">The sequence shown here is derived from an EMBL/GenBank/DDBJ whole genome shotgun (WGS) entry which is preliminary data.</text>
</comment>
<reference evidence="5" key="1">
    <citation type="submission" date="2022-07" db="EMBL/GenBank/DDBJ databases">
        <title>Fungi with potential for degradation of polypropylene.</title>
        <authorList>
            <person name="Gostincar C."/>
        </authorList>
    </citation>
    <scope>NUCLEOTIDE SEQUENCE</scope>
    <source>
        <strain evidence="5">EXF-13308</strain>
    </source>
</reference>
<dbReference type="PRINTS" id="PR00081">
    <property type="entry name" value="GDHRDH"/>
</dbReference>
<gene>
    <name evidence="5" type="ORF">NKR23_g267</name>
</gene>
<dbReference type="PRINTS" id="PR00080">
    <property type="entry name" value="SDRFAMILY"/>
</dbReference>
<evidence type="ECO:0000256" key="3">
    <source>
        <dbReference type="RuleBase" id="RU000363"/>
    </source>
</evidence>
<evidence type="ECO:0000313" key="5">
    <source>
        <dbReference type="EMBL" id="KAJ9157887.1"/>
    </source>
</evidence>
<sequence length="304" mass="32623">MSQTVFITGANSGIGLATTKAFLSNGWNVVGTARKPAAAEELQQLARDSDGKLLIVQLDLTAEATFQPALDAAVAQFDKVDVLVNNAGYGHFGVMEAQTVDDYRRQFEVNVFGPIGLTKLFVPHFRATRDAHSPATVIYVSSGAAHFGLPLFSPYMASKAALNLFAETVSYELAQLSPPVTVKIVVPHGGVQSTNFLKTAQVASDFREDAEGKAKRAATEKLYGAYAAKVLTVFGGMAGASMAVEEPAMKIYEAVTDGTNKLRYFISGKDGGRDLRARMSGMREGEDLDAADDRYMSSMRGQFP</sequence>